<keyword evidence="3" id="KW-1185">Reference proteome</keyword>
<comment type="caution">
    <text evidence="2">The sequence shown here is derived from an EMBL/GenBank/DDBJ whole genome shotgun (WGS) entry which is preliminary data.</text>
</comment>
<organism evidence="2 3">
    <name type="scientific">Polyplosphaeria fusca</name>
    <dbReference type="NCBI Taxonomy" id="682080"/>
    <lineage>
        <taxon>Eukaryota</taxon>
        <taxon>Fungi</taxon>
        <taxon>Dikarya</taxon>
        <taxon>Ascomycota</taxon>
        <taxon>Pezizomycotina</taxon>
        <taxon>Dothideomycetes</taxon>
        <taxon>Pleosporomycetidae</taxon>
        <taxon>Pleosporales</taxon>
        <taxon>Tetraplosphaeriaceae</taxon>
        <taxon>Polyplosphaeria</taxon>
    </lineage>
</organism>
<evidence type="ECO:0000256" key="1">
    <source>
        <dbReference type="SAM" id="MobiDB-lite"/>
    </source>
</evidence>
<dbReference type="AlphaFoldDB" id="A0A9P4R3T1"/>
<evidence type="ECO:0000313" key="3">
    <source>
        <dbReference type="Proteomes" id="UP000799444"/>
    </source>
</evidence>
<protein>
    <submittedName>
        <fullName evidence="2">Uncharacterized protein</fullName>
    </submittedName>
</protein>
<feature type="compositionally biased region" description="Basic residues" evidence="1">
    <location>
        <begin position="157"/>
        <end position="167"/>
    </location>
</feature>
<dbReference type="EMBL" id="ML996107">
    <property type="protein sequence ID" value="KAF2738813.1"/>
    <property type="molecule type" value="Genomic_DNA"/>
</dbReference>
<proteinExistence type="predicted"/>
<reference evidence="2" key="1">
    <citation type="journal article" date="2020" name="Stud. Mycol.">
        <title>101 Dothideomycetes genomes: a test case for predicting lifestyles and emergence of pathogens.</title>
        <authorList>
            <person name="Haridas S."/>
            <person name="Albert R."/>
            <person name="Binder M."/>
            <person name="Bloem J."/>
            <person name="Labutti K."/>
            <person name="Salamov A."/>
            <person name="Andreopoulos B."/>
            <person name="Baker S."/>
            <person name="Barry K."/>
            <person name="Bills G."/>
            <person name="Bluhm B."/>
            <person name="Cannon C."/>
            <person name="Castanera R."/>
            <person name="Culley D."/>
            <person name="Daum C."/>
            <person name="Ezra D."/>
            <person name="Gonzalez J."/>
            <person name="Henrissat B."/>
            <person name="Kuo A."/>
            <person name="Liang C."/>
            <person name="Lipzen A."/>
            <person name="Lutzoni F."/>
            <person name="Magnuson J."/>
            <person name="Mondo S."/>
            <person name="Nolan M."/>
            <person name="Ohm R."/>
            <person name="Pangilinan J."/>
            <person name="Park H.-J."/>
            <person name="Ramirez L."/>
            <person name="Alfaro M."/>
            <person name="Sun H."/>
            <person name="Tritt A."/>
            <person name="Yoshinaga Y."/>
            <person name="Zwiers L.-H."/>
            <person name="Turgeon B."/>
            <person name="Goodwin S."/>
            <person name="Spatafora J."/>
            <person name="Crous P."/>
            <person name="Grigoriev I."/>
        </authorList>
    </citation>
    <scope>NUCLEOTIDE SEQUENCE</scope>
    <source>
        <strain evidence="2">CBS 125425</strain>
    </source>
</reference>
<gene>
    <name evidence="2" type="ORF">EJ04DRAFT_27159</name>
</gene>
<feature type="region of interest" description="Disordered" evidence="1">
    <location>
        <begin position="139"/>
        <end position="167"/>
    </location>
</feature>
<name>A0A9P4R3T1_9PLEO</name>
<accession>A0A9P4R3T1</accession>
<sequence>MCMNRTARCTQYRYRINRDDGPSQTNSWPFVEALNNCQDPLLRTRSHCAPVAEHAHGLADAHIEAILGTSGIVSTGFPRPASPMALPRRSTPLILPLPIFPPSLNRHPQNPSTQQIKPPRRTVTAHLMHINLASHISKSFGKGYSRHTQGSANPSKRPAHSAHHAWRARRFSSGISGKRVACV</sequence>
<dbReference type="Proteomes" id="UP000799444">
    <property type="component" value="Unassembled WGS sequence"/>
</dbReference>
<evidence type="ECO:0000313" key="2">
    <source>
        <dbReference type="EMBL" id="KAF2738813.1"/>
    </source>
</evidence>